<dbReference type="Proteomes" id="UP001422759">
    <property type="component" value="Unassembled WGS sequence"/>
</dbReference>
<feature type="compositionally biased region" description="Low complexity" evidence="1">
    <location>
        <begin position="302"/>
        <end position="326"/>
    </location>
</feature>
<evidence type="ECO:0000313" key="3">
    <source>
        <dbReference type="EMBL" id="GAA2138779.1"/>
    </source>
</evidence>
<feature type="region of interest" description="Disordered" evidence="1">
    <location>
        <begin position="128"/>
        <end position="222"/>
    </location>
</feature>
<dbReference type="EMBL" id="BAAANT010000008">
    <property type="protein sequence ID" value="GAA2138779.1"/>
    <property type="molecule type" value="Genomic_DNA"/>
</dbReference>
<evidence type="ECO:0000256" key="2">
    <source>
        <dbReference type="SAM" id="Phobius"/>
    </source>
</evidence>
<gene>
    <name evidence="3" type="ORF">GCM10009760_20370</name>
</gene>
<keyword evidence="2" id="KW-0472">Membrane</keyword>
<protein>
    <submittedName>
        <fullName evidence="3">Uncharacterized protein</fullName>
    </submittedName>
</protein>
<keyword evidence="2" id="KW-1133">Transmembrane helix</keyword>
<name>A0ABN2Z968_9ACTN</name>
<dbReference type="RefSeq" id="WP_344463088.1">
    <property type="nucleotide sequence ID" value="NZ_BAAANT010000008.1"/>
</dbReference>
<feature type="region of interest" description="Disordered" evidence="1">
    <location>
        <begin position="277"/>
        <end position="326"/>
    </location>
</feature>
<reference evidence="3 4" key="1">
    <citation type="journal article" date="2019" name="Int. J. Syst. Evol. Microbiol.">
        <title>The Global Catalogue of Microorganisms (GCM) 10K type strain sequencing project: providing services to taxonomists for standard genome sequencing and annotation.</title>
        <authorList>
            <consortium name="The Broad Institute Genomics Platform"/>
            <consortium name="The Broad Institute Genome Sequencing Center for Infectious Disease"/>
            <person name="Wu L."/>
            <person name="Ma J."/>
        </authorList>
    </citation>
    <scope>NUCLEOTIDE SEQUENCE [LARGE SCALE GENOMIC DNA]</scope>
    <source>
        <strain evidence="3 4">JCM 14560</strain>
    </source>
</reference>
<keyword evidence="2" id="KW-0812">Transmembrane</keyword>
<accession>A0ABN2Z968</accession>
<feature type="compositionally biased region" description="Basic and acidic residues" evidence="1">
    <location>
        <begin position="182"/>
        <end position="196"/>
    </location>
</feature>
<feature type="compositionally biased region" description="Low complexity" evidence="1">
    <location>
        <begin position="128"/>
        <end position="143"/>
    </location>
</feature>
<organism evidence="3 4">
    <name type="scientific">Kitasatospora kazusensis</name>
    <dbReference type="NCBI Taxonomy" id="407974"/>
    <lineage>
        <taxon>Bacteria</taxon>
        <taxon>Bacillati</taxon>
        <taxon>Actinomycetota</taxon>
        <taxon>Actinomycetes</taxon>
        <taxon>Kitasatosporales</taxon>
        <taxon>Streptomycetaceae</taxon>
        <taxon>Kitasatospora</taxon>
    </lineage>
</organism>
<evidence type="ECO:0000256" key="1">
    <source>
        <dbReference type="SAM" id="MobiDB-lite"/>
    </source>
</evidence>
<sequence length="326" mass="31785">MSTNRSRRIDRDTAEQLLGGAVVGSSAGQAPVAGHSALAGLLAAAAAAPPTGDAELPGERQAMAAFREARRAPAHETRRRTMAGAAPTRAFSLKAVLAAFAITAIGGVAVAAVAAGTGALPVALGGSPAGDTTPTARQTPVTTSSPARVLPGRSGTGTAPGSDGPGSGRASDGPGATGTPKPSDESTDRSSADPDHPGTSAGPGQDSSGPDAPGRSSGPVREQTTAQLVRLCETLVDREAAGGKTRQLLAEPLLAPLLAVSGGLDHVDAYCKAVIARSGQGNGGQGNEPSAGPTAERPRSTPPGRTGTPDGALPALPGLVGGAALR</sequence>
<proteinExistence type="predicted"/>
<comment type="caution">
    <text evidence="3">The sequence shown here is derived from an EMBL/GenBank/DDBJ whole genome shotgun (WGS) entry which is preliminary data.</text>
</comment>
<feature type="transmembrane region" description="Helical" evidence="2">
    <location>
        <begin position="96"/>
        <end position="124"/>
    </location>
</feature>
<evidence type="ECO:0000313" key="4">
    <source>
        <dbReference type="Proteomes" id="UP001422759"/>
    </source>
</evidence>
<keyword evidence="4" id="KW-1185">Reference proteome</keyword>